<protein>
    <submittedName>
        <fullName evidence="5">MarR family transcriptional regulator</fullName>
    </submittedName>
</protein>
<evidence type="ECO:0000259" key="4">
    <source>
        <dbReference type="PROSITE" id="PS50995"/>
    </source>
</evidence>
<evidence type="ECO:0000313" key="6">
    <source>
        <dbReference type="Proteomes" id="UP000298347"/>
    </source>
</evidence>
<dbReference type="AlphaFoldDB" id="A0A4Z0GLY5"/>
<dbReference type="EMBL" id="SRJD01000017">
    <property type="protein sequence ID" value="TGA97065.1"/>
    <property type="molecule type" value="Genomic_DNA"/>
</dbReference>
<dbReference type="GO" id="GO:0003677">
    <property type="term" value="F:DNA binding"/>
    <property type="evidence" value="ECO:0007669"/>
    <property type="project" value="UniProtKB-KW"/>
</dbReference>
<dbReference type="GO" id="GO:0003700">
    <property type="term" value="F:DNA-binding transcription factor activity"/>
    <property type="evidence" value="ECO:0007669"/>
    <property type="project" value="InterPro"/>
</dbReference>
<accession>A0A4Z0GLY5</accession>
<evidence type="ECO:0000313" key="5">
    <source>
        <dbReference type="EMBL" id="TGA97065.1"/>
    </source>
</evidence>
<dbReference type="Pfam" id="PF01047">
    <property type="entry name" value="MarR"/>
    <property type="match status" value="1"/>
</dbReference>
<dbReference type="PANTHER" id="PTHR42756">
    <property type="entry name" value="TRANSCRIPTIONAL REGULATOR, MARR"/>
    <property type="match status" value="1"/>
</dbReference>
<comment type="caution">
    <text evidence="5">The sequence shown here is derived from an EMBL/GenBank/DDBJ whole genome shotgun (WGS) entry which is preliminary data.</text>
</comment>
<dbReference type="SMART" id="SM00347">
    <property type="entry name" value="HTH_MARR"/>
    <property type="match status" value="1"/>
</dbReference>
<dbReference type="PRINTS" id="PR00598">
    <property type="entry name" value="HTHMARR"/>
</dbReference>
<dbReference type="SUPFAM" id="SSF46785">
    <property type="entry name" value="Winged helix' DNA-binding domain"/>
    <property type="match status" value="1"/>
</dbReference>
<gene>
    <name evidence="5" type="ORF">E4665_13580</name>
</gene>
<dbReference type="OrthoDB" id="158803at2"/>
<keyword evidence="6" id="KW-1185">Reference proteome</keyword>
<name>A0A4Z0GLY5_9BACL</name>
<dbReference type="InterPro" id="IPR000835">
    <property type="entry name" value="HTH_MarR-typ"/>
</dbReference>
<dbReference type="InterPro" id="IPR036390">
    <property type="entry name" value="WH_DNA-bd_sf"/>
</dbReference>
<dbReference type="RefSeq" id="WP_135349334.1">
    <property type="nucleotide sequence ID" value="NZ_SRJD01000017.1"/>
</dbReference>
<dbReference type="InterPro" id="IPR036388">
    <property type="entry name" value="WH-like_DNA-bd_sf"/>
</dbReference>
<dbReference type="Proteomes" id="UP000298347">
    <property type="component" value="Unassembled WGS sequence"/>
</dbReference>
<dbReference type="PANTHER" id="PTHR42756:SF1">
    <property type="entry name" value="TRANSCRIPTIONAL REPRESSOR OF EMRAB OPERON"/>
    <property type="match status" value="1"/>
</dbReference>
<dbReference type="PROSITE" id="PS50995">
    <property type="entry name" value="HTH_MARR_2"/>
    <property type="match status" value="1"/>
</dbReference>
<reference evidence="5 6" key="1">
    <citation type="journal article" date="2015" name="Int. J. Syst. Evol. Microbiol.">
        <title>Sporolactobacillus shoreae sp. nov. and Sporolactobacillus spathodeae sp. nov., two spore-forming lactic acid bacteria isolated from tree barks in Thailand.</title>
        <authorList>
            <person name="Thamacharoensuk T."/>
            <person name="Kitahara M."/>
            <person name="Ohkuma M."/>
            <person name="Thongchul N."/>
            <person name="Tanasupawat S."/>
        </authorList>
    </citation>
    <scope>NUCLEOTIDE SEQUENCE [LARGE SCALE GENOMIC DNA]</scope>
    <source>
        <strain evidence="5 6">BK92</strain>
    </source>
</reference>
<evidence type="ECO:0000256" key="1">
    <source>
        <dbReference type="ARBA" id="ARBA00023015"/>
    </source>
</evidence>
<dbReference type="Gene3D" id="1.10.10.10">
    <property type="entry name" value="Winged helix-like DNA-binding domain superfamily/Winged helix DNA-binding domain"/>
    <property type="match status" value="1"/>
</dbReference>
<sequence length="153" mass="18445">MKKLAKENAPDKVKKRNRQIWFLLSRTYHLQLRQFGLFLKKWGLTVAQYEVLKRIAEQERISQKDLAEKLFVSKGNVTQLITKMENLGYIHRDQEWKTKYLSLTEKGLTLYKNLLPEEESYFTLRFEGLTKKEQKELVKLLQKIYDEELNFEK</sequence>
<evidence type="ECO:0000256" key="3">
    <source>
        <dbReference type="ARBA" id="ARBA00023163"/>
    </source>
</evidence>
<keyword evidence="3" id="KW-0804">Transcription</keyword>
<keyword evidence="2" id="KW-0238">DNA-binding</keyword>
<organism evidence="5 6">
    <name type="scientific">Sporolactobacillus shoreae</name>
    <dbReference type="NCBI Taxonomy" id="1465501"/>
    <lineage>
        <taxon>Bacteria</taxon>
        <taxon>Bacillati</taxon>
        <taxon>Bacillota</taxon>
        <taxon>Bacilli</taxon>
        <taxon>Bacillales</taxon>
        <taxon>Sporolactobacillaceae</taxon>
        <taxon>Sporolactobacillus</taxon>
    </lineage>
</organism>
<proteinExistence type="predicted"/>
<keyword evidence="1" id="KW-0805">Transcription regulation</keyword>
<feature type="domain" description="HTH marR-type" evidence="4">
    <location>
        <begin position="17"/>
        <end position="146"/>
    </location>
</feature>
<evidence type="ECO:0000256" key="2">
    <source>
        <dbReference type="ARBA" id="ARBA00023125"/>
    </source>
</evidence>